<organism evidence="4 5">
    <name type="scientific">Alkalibaculum bacchi</name>
    <dbReference type="NCBI Taxonomy" id="645887"/>
    <lineage>
        <taxon>Bacteria</taxon>
        <taxon>Bacillati</taxon>
        <taxon>Bacillota</taxon>
        <taxon>Clostridia</taxon>
        <taxon>Eubacteriales</taxon>
        <taxon>Eubacteriaceae</taxon>
        <taxon>Alkalibaculum</taxon>
    </lineage>
</organism>
<dbReference type="SUPFAM" id="SSF53271">
    <property type="entry name" value="PRTase-like"/>
    <property type="match status" value="1"/>
</dbReference>
<accession>A0A366I3Y6</accession>
<dbReference type="RefSeq" id="WP_113920960.1">
    <property type="nucleotide sequence ID" value="NZ_QNRX01000011.1"/>
</dbReference>
<evidence type="ECO:0000259" key="3">
    <source>
        <dbReference type="Pfam" id="PF18912"/>
    </source>
</evidence>
<dbReference type="Pfam" id="PF18912">
    <property type="entry name" value="DZR_2"/>
    <property type="match status" value="1"/>
</dbReference>
<evidence type="ECO:0000259" key="2">
    <source>
        <dbReference type="Pfam" id="PF00156"/>
    </source>
</evidence>
<gene>
    <name evidence="4" type="ORF">DES36_11173</name>
</gene>
<proteinExistence type="inferred from homology"/>
<dbReference type="PANTHER" id="PTHR47505:SF1">
    <property type="entry name" value="DNA UTILIZATION PROTEIN YHGH"/>
    <property type="match status" value="1"/>
</dbReference>
<dbReference type="InterPro" id="IPR051910">
    <property type="entry name" value="ComF/GntX_DNA_util-trans"/>
</dbReference>
<dbReference type="Pfam" id="PF00156">
    <property type="entry name" value="Pribosyltran"/>
    <property type="match status" value="1"/>
</dbReference>
<comment type="caution">
    <text evidence="4">The sequence shown here is derived from an EMBL/GenBank/DDBJ whole genome shotgun (WGS) entry which is preliminary data.</text>
</comment>
<reference evidence="4 5" key="1">
    <citation type="submission" date="2018-06" db="EMBL/GenBank/DDBJ databases">
        <title>Genomic Encyclopedia of Type Strains, Phase IV (KMG-IV): sequencing the most valuable type-strain genomes for metagenomic binning, comparative biology and taxonomic classification.</title>
        <authorList>
            <person name="Goeker M."/>
        </authorList>
    </citation>
    <scope>NUCLEOTIDE SEQUENCE [LARGE SCALE GENOMIC DNA]</scope>
    <source>
        <strain evidence="4 5">DSM 22112</strain>
    </source>
</reference>
<dbReference type="EMBL" id="QNRX01000011">
    <property type="protein sequence ID" value="RBP62640.1"/>
    <property type="molecule type" value="Genomic_DNA"/>
</dbReference>
<sequence>MWIHKLLDLIFIPNGRCPICLRVIFFSDDYVCHDCERKLEVVRGNRCKKCGKEIEEEKNYCSDCISNEYHYEKGYCLYNYEGSIRKIIHDIKFSNCPDLAVYMGKKLGLSLQYCQWIHEVDSIIPVPLHENRMKTRGYNQSEKISWGIMQSFVEWQKTPNMILELECLVREKDTPHQLKLKKDERFDNVKKAFAVIDEKVIKEKVVLLIDDVYTTGATIDACSETLMKGGAKKVYFATLAGTRKNL</sequence>
<dbReference type="InterPro" id="IPR044005">
    <property type="entry name" value="DZR_2"/>
</dbReference>
<dbReference type="CDD" id="cd06223">
    <property type="entry name" value="PRTases_typeI"/>
    <property type="match status" value="1"/>
</dbReference>
<keyword evidence="5" id="KW-1185">Reference proteome</keyword>
<dbReference type="InterPro" id="IPR029057">
    <property type="entry name" value="PRTase-like"/>
</dbReference>
<feature type="domain" description="Double zinc ribbon" evidence="3">
    <location>
        <begin position="6"/>
        <end position="64"/>
    </location>
</feature>
<feature type="domain" description="Phosphoribosyltransferase" evidence="2">
    <location>
        <begin position="197"/>
        <end position="241"/>
    </location>
</feature>
<comment type="similarity">
    <text evidence="1">Belongs to the ComF/GntX family.</text>
</comment>
<evidence type="ECO:0000313" key="4">
    <source>
        <dbReference type="EMBL" id="RBP62640.1"/>
    </source>
</evidence>
<dbReference type="AlphaFoldDB" id="A0A366I3Y6"/>
<dbReference type="OrthoDB" id="9779910at2"/>
<dbReference type="PANTHER" id="PTHR47505">
    <property type="entry name" value="DNA UTILIZATION PROTEIN YHGH"/>
    <property type="match status" value="1"/>
</dbReference>
<protein>
    <submittedName>
        <fullName evidence="4">ComF family protein</fullName>
    </submittedName>
</protein>
<dbReference type="InterPro" id="IPR000836">
    <property type="entry name" value="PRTase_dom"/>
</dbReference>
<name>A0A366I3Y6_9FIRM</name>
<dbReference type="Proteomes" id="UP000253490">
    <property type="component" value="Unassembled WGS sequence"/>
</dbReference>
<dbReference type="Gene3D" id="3.40.50.2020">
    <property type="match status" value="1"/>
</dbReference>
<evidence type="ECO:0000256" key="1">
    <source>
        <dbReference type="ARBA" id="ARBA00008007"/>
    </source>
</evidence>
<evidence type="ECO:0000313" key="5">
    <source>
        <dbReference type="Proteomes" id="UP000253490"/>
    </source>
</evidence>